<dbReference type="GO" id="GO:0004518">
    <property type="term" value="F:nuclease activity"/>
    <property type="evidence" value="ECO:0007669"/>
    <property type="project" value="UniProtKB-KW"/>
</dbReference>
<keyword evidence="3" id="KW-0378">Hydrolase</keyword>
<dbReference type="AlphaFoldDB" id="A0A263D0U3"/>
<evidence type="ECO:0000313" key="6">
    <source>
        <dbReference type="EMBL" id="OZM71257.1"/>
    </source>
</evidence>
<evidence type="ECO:0000256" key="3">
    <source>
        <dbReference type="ARBA" id="ARBA00022801"/>
    </source>
</evidence>
<evidence type="ECO:0000256" key="1">
    <source>
        <dbReference type="ARBA" id="ARBA00022722"/>
    </source>
</evidence>
<dbReference type="InterPro" id="IPR029060">
    <property type="entry name" value="PIN-like_dom_sf"/>
</dbReference>
<dbReference type="CDD" id="cd18682">
    <property type="entry name" value="PIN_VapC-like"/>
    <property type="match status" value="1"/>
</dbReference>
<gene>
    <name evidence="6" type="ORF">CFN78_20885</name>
</gene>
<dbReference type="GO" id="GO:0046872">
    <property type="term" value="F:metal ion binding"/>
    <property type="evidence" value="ECO:0007669"/>
    <property type="project" value="UniProtKB-KW"/>
</dbReference>
<name>A0A263D0U3_9PSEU</name>
<keyword evidence="7" id="KW-1185">Reference proteome</keyword>
<reference evidence="6 7" key="1">
    <citation type="submission" date="2017-07" db="EMBL/GenBank/DDBJ databases">
        <title>Amycolatopsis antarcticus sp. nov., isolated from the surface of an Antarcticus brown macroalga.</title>
        <authorList>
            <person name="Wang J."/>
            <person name="Leiva S."/>
            <person name="Huang J."/>
            <person name="Huang Y."/>
        </authorList>
    </citation>
    <scope>NUCLEOTIDE SEQUENCE [LARGE SCALE GENOMIC DNA]</scope>
    <source>
        <strain evidence="6 7">AU-G6</strain>
    </source>
</reference>
<feature type="domain" description="PIN" evidence="5">
    <location>
        <begin position="3"/>
        <end position="122"/>
    </location>
</feature>
<organism evidence="6 7">
    <name type="scientific">Amycolatopsis antarctica</name>
    <dbReference type="NCBI Taxonomy" id="1854586"/>
    <lineage>
        <taxon>Bacteria</taxon>
        <taxon>Bacillati</taxon>
        <taxon>Actinomycetota</taxon>
        <taxon>Actinomycetes</taxon>
        <taxon>Pseudonocardiales</taxon>
        <taxon>Pseudonocardiaceae</taxon>
        <taxon>Amycolatopsis</taxon>
    </lineage>
</organism>
<dbReference type="GO" id="GO:0016787">
    <property type="term" value="F:hydrolase activity"/>
    <property type="evidence" value="ECO:0007669"/>
    <property type="project" value="UniProtKB-KW"/>
</dbReference>
<evidence type="ECO:0000259" key="5">
    <source>
        <dbReference type="Pfam" id="PF01850"/>
    </source>
</evidence>
<evidence type="ECO:0000256" key="2">
    <source>
        <dbReference type="ARBA" id="ARBA00022723"/>
    </source>
</evidence>
<keyword evidence="2" id="KW-0479">Metal-binding</keyword>
<dbReference type="SUPFAM" id="SSF88723">
    <property type="entry name" value="PIN domain-like"/>
    <property type="match status" value="1"/>
</dbReference>
<proteinExistence type="predicted"/>
<dbReference type="InterPro" id="IPR002716">
    <property type="entry name" value="PIN_dom"/>
</dbReference>
<dbReference type="OrthoDB" id="286092at2"/>
<dbReference type="RefSeq" id="WP_094864560.1">
    <property type="nucleotide sequence ID" value="NZ_NKYE01000014.1"/>
</dbReference>
<protein>
    <submittedName>
        <fullName evidence="6">PIN domain nuclease</fullName>
    </submittedName>
</protein>
<dbReference type="Proteomes" id="UP000242444">
    <property type="component" value="Unassembled WGS sequence"/>
</dbReference>
<accession>A0A263D0U3</accession>
<sequence length="131" mass="13258">MTVVLDASAVLALLRGEPGAEIVGDHLRSDEPTLISAVNYSEAVQKLAQLGSTTAAEDVGALISLGLTVAAFDAELAVATAALWPATRGAGLSLGDRACLALAAAVPGARALTSDQPWSRVDVGVPIDLIR</sequence>
<dbReference type="EMBL" id="NKYE01000014">
    <property type="protein sequence ID" value="OZM71257.1"/>
    <property type="molecule type" value="Genomic_DNA"/>
</dbReference>
<comment type="caution">
    <text evidence="6">The sequence shown here is derived from an EMBL/GenBank/DDBJ whole genome shotgun (WGS) entry which is preliminary data.</text>
</comment>
<keyword evidence="1" id="KW-0540">Nuclease</keyword>
<evidence type="ECO:0000313" key="7">
    <source>
        <dbReference type="Proteomes" id="UP000242444"/>
    </source>
</evidence>
<dbReference type="Pfam" id="PF01850">
    <property type="entry name" value="PIN"/>
    <property type="match status" value="1"/>
</dbReference>
<dbReference type="Gene3D" id="3.40.50.1010">
    <property type="entry name" value="5'-nuclease"/>
    <property type="match status" value="1"/>
</dbReference>
<dbReference type="InParanoid" id="A0A263D0U3"/>
<evidence type="ECO:0000256" key="4">
    <source>
        <dbReference type="ARBA" id="ARBA00022842"/>
    </source>
</evidence>
<keyword evidence="4" id="KW-0460">Magnesium</keyword>